<dbReference type="GO" id="GO:0004834">
    <property type="term" value="F:tryptophan synthase activity"/>
    <property type="evidence" value="ECO:0007669"/>
    <property type="project" value="UniProtKB-UniRule"/>
</dbReference>
<dbReference type="InterPro" id="IPR013785">
    <property type="entry name" value="Aldolase_TIM"/>
</dbReference>
<keyword evidence="6 9" id="KW-0057">Aromatic amino acid biosynthesis</keyword>
<evidence type="ECO:0000256" key="9">
    <source>
        <dbReference type="HAMAP-Rule" id="MF_00131"/>
    </source>
</evidence>
<dbReference type="Pfam" id="PF00290">
    <property type="entry name" value="Trp_syntA"/>
    <property type="match status" value="1"/>
</dbReference>
<comment type="subunit">
    <text evidence="3 9">Tetramer of two alpha and two beta chains.</text>
</comment>
<gene>
    <name evidence="9" type="primary">trpA</name>
    <name evidence="11" type="ORF">HYR64_01100</name>
</gene>
<dbReference type="PROSITE" id="PS00167">
    <property type="entry name" value="TRP_SYNTHASE_ALPHA"/>
    <property type="match status" value="1"/>
</dbReference>
<dbReference type="InterPro" id="IPR018204">
    <property type="entry name" value="Trp_synthase_alpha_AS"/>
</dbReference>
<evidence type="ECO:0000256" key="5">
    <source>
        <dbReference type="ARBA" id="ARBA00022822"/>
    </source>
</evidence>
<dbReference type="AlphaFoldDB" id="A0A931LQX7"/>
<dbReference type="SUPFAM" id="SSF51366">
    <property type="entry name" value="Ribulose-phoshate binding barrel"/>
    <property type="match status" value="1"/>
</dbReference>
<accession>A0A931LQX7</accession>
<evidence type="ECO:0000256" key="2">
    <source>
        <dbReference type="ARBA" id="ARBA00004733"/>
    </source>
</evidence>
<keyword evidence="4 9" id="KW-0028">Amino-acid biosynthesis</keyword>
<dbReference type="HAMAP" id="MF_00131">
    <property type="entry name" value="Trp_synth_alpha"/>
    <property type="match status" value="1"/>
</dbReference>
<name>A0A931LQX7_FIMGI</name>
<dbReference type="InterPro" id="IPR011060">
    <property type="entry name" value="RibuloseP-bd_barrel"/>
</dbReference>
<comment type="caution">
    <text evidence="11">The sequence shown here is derived from an EMBL/GenBank/DDBJ whole genome shotgun (WGS) entry which is preliminary data.</text>
</comment>
<dbReference type="CDD" id="cd04724">
    <property type="entry name" value="Tryptophan_synthase_alpha"/>
    <property type="match status" value="1"/>
</dbReference>
<feature type="active site" description="Proton acceptor" evidence="9">
    <location>
        <position position="50"/>
    </location>
</feature>
<comment type="pathway">
    <text evidence="2 9">Amino-acid biosynthesis; L-tryptophan biosynthesis; L-tryptophan from chorismate: step 5/5.</text>
</comment>
<evidence type="ECO:0000313" key="11">
    <source>
        <dbReference type="EMBL" id="MBI1755689.1"/>
    </source>
</evidence>
<dbReference type="EMBL" id="JACOSL010000006">
    <property type="protein sequence ID" value="MBI1755689.1"/>
    <property type="molecule type" value="Genomic_DNA"/>
</dbReference>
<organism evidence="11 12">
    <name type="scientific">Fimbriimonas ginsengisoli</name>
    <dbReference type="NCBI Taxonomy" id="1005039"/>
    <lineage>
        <taxon>Bacteria</taxon>
        <taxon>Bacillati</taxon>
        <taxon>Armatimonadota</taxon>
        <taxon>Fimbriimonadia</taxon>
        <taxon>Fimbriimonadales</taxon>
        <taxon>Fimbriimonadaceae</taxon>
        <taxon>Fimbriimonas</taxon>
    </lineage>
</organism>
<comment type="similarity">
    <text evidence="9 10">Belongs to the TrpA family.</text>
</comment>
<evidence type="ECO:0000313" key="12">
    <source>
        <dbReference type="Proteomes" id="UP000727962"/>
    </source>
</evidence>
<dbReference type="EC" id="4.2.1.20" evidence="9"/>
<keyword evidence="5 9" id="KW-0822">Tryptophan biosynthesis</keyword>
<dbReference type="Proteomes" id="UP000727962">
    <property type="component" value="Unassembled WGS sequence"/>
</dbReference>
<dbReference type="NCBIfam" id="TIGR00262">
    <property type="entry name" value="trpA"/>
    <property type="match status" value="1"/>
</dbReference>
<comment type="function">
    <text evidence="1 9">The alpha subunit is responsible for the aldol cleavage of indoleglycerol phosphate to indole and glyceraldehyde 3-phosphate.</text>
</comment>
<protein>
    <recommendedName>
        <fullName evidence="9">Tryptophan synthase alpha chain</fullName>
        <ecNumber evidence="9">4.2.1.20</ecNumber>
    </recommendedName>
</protein>
<dbReference type="PANTHER" id="PTHR43406">
    <property type="entry name" value="TRYPTOPHAN SYNTHASE, ALPHA CHAIN"/>
    <property type="match status" value="1"/>
</dbReference>
<evidence type="ECO:0000256" key="6">
    <source>
        <dbReference type="ARBA" id="ARBA00023141"/>
    </source>
</evidence>
<evidence type="ECO:0000256" key="7">
    <source>
        <dbReference type="ARBA" id="ARBA00023239"/>
    </source>
</evidence>
<comment type="catalytic activity">
    <reaction evidence="8 9">
        <text>(1S,2R)-1-C-(indol-3-yl)glycerol 3-phosphate + L-serine = D-glyceraldehyde 3-phosphate + L-tryptophan + H2O</text>
        <dbReference type="Rhea" id="RHEA:10532"/>
        <dbReference type="ChEBI" id="CHEBI:15377"/>
        <dbReference type="ChEBI" id="CHEBI:33384"/>
        <dbReference type="ChEBI" id="CHEBI:57912"/>
        <dbReference type="ChEBI" id="CHEBI:58866"/>
        <dbReference type="ChEBI" id="CHEBI:59776"/>
        <dbReference type="EC" id="4.2.1.20"/>
    </reaction>
</comment>
<dbReference type="GO" id="GO:0005829">
    <property type="term" value="C:cytosol"/>
    <property type="evidence" value="ECO:0007669"/>
    <property type="project" value="TreeGrafter"/>
</dbReference>
<keyword evidence="7 9" id="KW-0456">Lyase</keyword>
<sequence>MKTRGERALILFVTAGDPSLEELPGIIGALAEGGADVVEVGIPFSDPIADGPTIQASSQRALDRGVTPPGILQTLGAVKADVPLVAMGYLNPMLRLGLGKSAQELKAAGVSGVIVSDLIPEEAGPWQEAARPEGLATIFLAAPTSTDARLVRVAEASSGFVYAVSRTGVTGDARGPEEALLLVDRLRSLTDLPICVGFGVSEPQHVRSVAEFADGVVIGSALVTLLAEKWHGGAGREQIVAQVQAWKAATLG</sequence>
<evidence type="ECO:0000256" key="8">
    <source>
        <dbReference type="ARBA" id="ARBA00049047"/>
    </source>
</evidence>
<dbReference type="InterPro" id="IPR002028">
    <property type="entry name" value="Trp_synthase_suA"/>
</dbReference>
<evidence type="ECO:0000256" key="10">
    <source>
        <dbReference type="RuleBase" id="RU003662"/>
    </source>
</evidence>
<dbReference type="Gene3D" id="3.20.20.70">
    <property type="entry name" value="Aldolase class I"/>
    <property type="match status" value="1"/>
</dbReference>
<dbReference type="PANTHER" id="PTHR43406:SF1">
    <property type="entry name" value="TRYPTOPHAN SYNTHASE ALPHA CHAIN, CHLOROPLASTIC"/>
    <property type="match status" value="1"/>
</dbReference>
<proteinExistence type="inferred from homology"/>
<dbReference type="FunFam" id="3.20.20.70:FF:000037">
    <property type="entry name" value="Tryptophan synthase alpha chain"/>
    <property type="match status" value="1"/>
</dbReference>
<reference evidence="11" key="1">
    <citation type="submission" date="2020-07" db="EMBL/GenBank/DDBJ databases">
        <title>Huge and variable diversity of episymbiotic CPR bacteria and DPANN archaea in groundwater ecosystems.</title>
        <authorList>
            <person name="He C.Y."/>
            <person name="Keren R."/>
            <person name="Whittaker M."/>
            <person name="Farag I.F."/>
            <person name="Doudna J."/>
            <person name="Cate J.H.D."/>
            <person name="Banfield J.F."/>
        </authorList>
    </citation>
    <scope>NUCLEOTIDE SEQUENCE</scope>
    <source>
        <strain evidence="11">NC_groundwater_17_Pr7_B-0.1um_64_12</strain>
    </source>
</reference>
<evidence type="ECO:0000256" key="3">
    <source>
        <dbReference type="ARBA" id="ARBA00011270"/>
    </source>
</evidence>
<feature type="active site" description="Proton acceptor" evidence="9">
    <location>
        <position position="39"/>
    </location>
</feature>
<evidence type="ECO:0000256" key="1">
    <source>
        <dbReference type="ARBA" id="ARBA00003365"/>
    </source>
</evidence>
<evidence type="ECO:0000256" key="4">
    <source>
        <dbReference type="ARBA" id="ARBA00022605"/>
    </source>
</evidence>